<dbReference type="Pfam" id="PF12945">
    <property type="entry name" value="PilZNR"/>
    <property type="match status" value="1"/>
</dbReference>
<keyword evidence="1" id="KW-0282">Flagellum</keyword>
<organism evidence="1 2">
    <name type="scientific">Aneurinibacillus soli</name>
    <dbReference type="NCBI Taxonomy" id="1500254"/>
    <lineage>
        <taxon>Bacteria</taxon>
        <taxon>Bacillati</taxon>
        <taxon>Bacillota</taxon>
        <taxon>Bacilli</taxon>
        <taxon>Bacillales</taxon>
        <taxon>Paenibacillaceae</taxon>
        <taxon>Aneurinibacillus group</taxon>
        <taxon>Aneurinibacillus</taxon>
    </lineage>
</organism>
<reference evidence="1 2" key="1">
    <citation type="submission" date="2015-12" db="EMBL/GenBank/DDBJ databases">
        <title>Genome sequence of Aneurinibacillus soli.</title>
        <authorList>
            <person name="Lee J.S."/>
            <person name="Lee K.C."/>
            <person name="Kim K.K."/>
            <person name="Lee B.W."/>
        </authorList>
    </citation>
    <scope>NUCLEOTIDE SEQUENCE [LARGE SCALE GENOMIC DNA]</scope>
    <source>
        <strain evidence="1 2">CB4</strain>
    </source>
</reference>
<keyword evidence="1" id="KW-0966">Cell projection</keyword>
<keyword evidence="2" id="KW-1185">Reference proteome</keyword>
<gene>
    <name evidence="1" type="ORF">CB4_03702</name>
</gene>
<dbReference type="SUPFAM" id="SSF141371">
    <property type="entry name" value="PilZ domain-like"/>
    <property type="match status" value="1"/>
</dbReference>
<dbReference type="AlphaFoldDB" id="A0A0U5BMT9"/>
<sequence length="212" mass="24488">MFPSVNQHIRLISFEEKEEAKQYKATVADLSNDMIMITYPIDEQTGRTAVLLDRQAVYVSYMNQDGNQYEFSSEIVRRMKDNIPLLQLRKPELKDIRKIQRRNYVRVPVMLNVDFTIENTKHSAMSIDISGGGILLLCKPNLVFPEAAFPTTIHLPDQDIAAKVELVRQPIPQDNGLLKVPLRFTQIAEGHRDKIVRFCFAKQLENRKRSTM</sequence>
<evidence type="ECO:0000313" key="2">
    <source>
        <dbReference type="Proteomes" id="UP000217696"/>
    </source>
</evidence>
<dbReference type="Proteomes" id="UP000217696">
    <property type="component" value="Chromosome"/>
</dbReference>
<dbReference type="Pfam" id="PF07238">
    <property type="entry name" value="PilZ"/>
    <property type="match status" value="1"/>
</dbReference>
<proteinExistence type="predicted"/>
<dbReference type="InterPro" id="IPR009926">
    <property type="entry name" value="T3SS_YcgR_PilZN"/>
</dbReference>
<protein>
    <submittedName>
        <fullName evidence="1">Flagellar protein YcgR</fullName>
    </submittedName>
</protein>
<dbReference type="OrthoDB" id="1951449at2"/>
<accession>A0A0U5BMT9</accession>
<dbReference type="Gene3D" id="2.40.10.220">
    <property type="entry name" value="predicted glycosyltransferase like domains"/>
    <property type="match status" value="1"/>
</dbReference>
<name>A0A0U5BMT9_9BACL</name>
<evidence type="ECO:0000313" key="1">
    <source>
        <dbReference type="EMBL" id="BAU29502.1"/>
    </source>
</evidence>
<dbReference type="EMBL" id="AP017312">
    <property type="protein sequence ID" value="BAU29502.1"/>
    <property type="molecule type" value="Genomic_DNA"/>
</dbReference>
<dbReference type="RefSeq" id="WP_096467173.1">
    <property type="nucleotide sequence ID" value="NZ_AP017312.1"/>
</dbReference>
<dbReference type="KEGG" id="asoc:CB4_03702"/>
<dbReference type="GO" id="GO:0035438">
    <property type="term" value="F:cyclic-di-GMP binding"/>
    <property type="evidence" value="ECO:0007669"/>
    <property type="project" value="InterPro"/>
</dbReference>
<keyword evidence="1" id="KW-0969">Cilium</keyword>
<dbReference type="InterPro" id="IPR009875">
    <property type="entry name" value="PilZ_domain"/>
</dbReference>